<dbReference type="InterPro" id="IPR010982">
    <property type="entry name" value="Lambda_DNA-bd_dom_sf"/>
</dbReference>
<sequence>MRIDRVKLVTELAKRDMTQKKLAEIAGISRATVNYIRGGKNCSDEVGEKIAKALGVDITEISE</sequence>
<evidence type="ECO:0000313" key="2">
    <source>
        <dbReference type="EMBL" id="GAA6408870.1"/>
    </source>
</evidence>
<gene>
    <name evidence="2" type="ORF">K040078D81_29870</name>
</gene>
<dbReference type="EMBL" id="BAABYW010000001">
    <property type="protein sequence ID" value="GAA6408870.1"/>
    <property type="molecule type" value="Genomic_DNA"/>
</dbReference>
<name>A0ABQ0BBP8_9FIRM</name>
<evidence type="ECO:0000313" key="3">
    <source>
        <dbReference type="Proteomes" id="UP001600943"/>
    </source>
</evidence>
<dbReference type="CDD" id="cd00093">
    <property type="entry name" value="HTH_XRE"/>
    <property type="match status" value="1"/>
</dbReference>
<dbReference type="Pfam" id="PF13443">
    <property type="entry name" value="HTH_26"/>
    <property type="match status" value="1"/>
</dbReference>
<accession>A0ABQ0BBP8</accession>
<dbReference type="SUPFAM" id="SSF47413">
    <property type="entry name" value="lambda repressor-like DNA-binding domains"/>
    <property type="match status" value="1"/>
</dbReference>
<proteinExistence type="predicted"/>
<dbReference type="RefSeq" id="WP_095172526.1">
    <property type="nucleotide sequence ID" value="NZ_BAABYW010000001.1"/>
</dbReference>
<protein>
    <recommendedName>
        <fullName evidence="1">HTH cro/C1-type domain-containing protein</fullName>
    </recommendedName>
</protein>
<reference evidence="2 3" key="1">
    <citation type="submission" date="2024-04" db="EMBL/GenBank/DDBJ databases">
        <title>Defined microbial consortia suppress multidrug-resistant proinflammatory Enterobacteriaceae via ecological control.</title>
        <authorList>
            <person name="Furuichi M."/>
            <person name="Kawaguchi T."/>
            <person name="Pust M."/>
            <person name="Yasuma K."/>
            <person name="Plichta D."/>
            <person name="Hasegawa N."/>
            <person name="Ohya T."/>
            <person name="Bhattarai S."/>
            <person name="Sasajima S."/>
            <person name="Aoto Y."/>
            <person name="Tuganbaev T."/>
            <person name="Yaginuma M."/>
            <person name="Ueda M."/>
            <person name="Okahashi N."/>
            <person name="Amafuji K."/>
            <person name="Kiridooshi Y."/>
            <person name="Sugita K."/>
            <person name="Strazar M."/>
            <person name="Skelly A."/>
            <person name="Suda W."/>
            <person name="Hattori M."/>
            <person name="Nakamoto N."/>
            <person name="Caballero S."/>
            <person name="Norman J."/>
            <person name="Olle B."/>
            <person name="Tanoue T."/>
            <person name="Arita M."/>
            <person name="Bucci V."/>
            <person name="Atarashi K."/>
            <person name="Xavier R."/>
            <person name="Honda K."/>
        </authorList>
    </citation>
    <scope>NUCLEOTIDE SEQUENCE [LARGE SCALE GENOMIC DNA]</scope>
    <source>
        <strain evidence="3">k04-0078-D8-1</strain>
    </source>
</reference>
<organism evidence="2 3">
    <name type="scientific">Blautia hominis</name>
    <dbReference type="NCBI Taxonomy" id="2025493"/>
    <lineage>
        <taxon>Bacteria</taxon>
        <taxon>Bacillati</taxon>
        <taxon>Bacillota</taxon>
        <taxon>Clostridia</taxon>
        <taxon>Lachnospirales</taxon>
        <taxon>Lachnospiraceae</taxon>
        <taxon>Blautia</taxon>
    </lineage>
</organism>
<dbReference type="SMART" id="SM00530">
    <property type="entry name" value="HTH_XRE"/>
    <property type="match status" value="1"/>
</dbReference>
<dbReference type="PROSITE" id="PS50943">
    <property type="entry name" value="HTH_CROC1"/>
    <property type="match status" value="1"/>
</dbReference>
<keyword evidence="3" id="KW-1185">Reference proteome</keyword>
<comment type="caution">
    <text evidence="2">The sequence shown here is derived from an EMBL/GenBank/DDBJ whole genome shotgun (WGS) entry which is preliminary data.</text>
</comment>
<dbReference type="InterPro" id="IPR001387">
    <property type="entry name" value="Cro/C1-type_HTH"/>
</dbReference>
<dbReference type="Gene3D" id="1.10.260.40">
    <property type="entry name" value="lambda repressor-like DNA-binding domains"/>
    <property type="match status" value="1"/>
</dbReference>
<feature type="domain" description="HTH cro/C1-type" evidence="1">
    <location>
        <begin position="8"/>
        <end position="61"/>
    </location>
</feature>
<dbReference type="Proteomes" id="UP001600943">
    <property type="component" value="Unassembled WGS sequence"/>
</dbReference>
<evidence type="ECO:0000259" key="1">
    <source>
        <dbReference type="PROSITE" id="PS50943"/>
    </source>
</evidence>